<evidence type="ECO:0000256" key="1">
    <source>
        <dbReference type="SAM" id="Phobius"/>
    </source>
</evidence>
<feature type="transmembrane region" description="Helical" evidence="1">
    <location>
        <begin position="41"/>
        <end position="66"/>
    </location>
</feature>
<evidence type="ECO:0000313" key="3">
    <source>
        <dbReference type="Proteomes" id="UP000034006"/>
    </source>
</evidence>
<feature type="transmembrane region" description="Helical" evidence="1">
    <location>
        <begin position="86"/>
        <end position="107"/>
    </location>
</feature>
<comment type="caution">
    <text evidence="2">The sequence shown here is derived from an EMBL/GenBank/DDBJ whole genome shotgun (WGS) entry which is preliminary data.</text>
</comment>
<gene>
    <name evidence="2" type="ORF">UW44_C0013G0027</name>
</gene>
<dbReference type="STRING" id="1618387.UW44_C0013G0027"/>
<dbReference type="Proteomes" id="UP000034006">
    <property type="component" value="Unassembled WGS sequence"/>
</dbReference>
<dbReference type="EMBL" id="LCIH01000013">
    <property type="protein sequence ID" value="KKT51307.1"/>
    <property type="molecule type" value="Genomic_DNA"/>
</dbReference>
<reference evidence="2 3" key="1">
    <citation type="journal article" date="2015" name="Nature">
        <title>rRNA introns, odd ribosomes, and small enigmatic genomes across a large radiation of phyla.</title>
        <authorList>
            <person name="Brown C.T."/>
            <person name="Hug L.A."/>
            <person name="Thomas B.C."/>
            <person name="Sharon I."/>
            <person name="Castelle C.J."/>
            <person name="Singh A."/>
            <person name="Wilkins M.J."/>
            <person name="Williams K.H."/>
            <person name="Banfield J.F."/>
        </authorList>
    </citation>
    <scope>NUCLEOTIDE SEQUENCE [LARGE SCALE GENOMIC DNA]</scope>
</reference>
<proteinExistence type="predicted"/>
<dbReference type="AlphaFoldDB" id="A0A0G1K4V3"/>
<name>A0A0G1K4V3_9BACT</name>
<accession>A0A0G1K4V3</accession>
<keyword evidence="1" id="KW-1133">Transmembrane helix</keyword>
<evidence type="ECO:0000313" key="2">
    <source>
        <dbReference type="EMBL" id="KKT51307.1"/>
    </source>
</evidence>
<sequence length="121" mass="12619">MINIINKLIVKSAQAADVVGTIDLPAGIPKETTQTTDIISALVRFIVVIAGIFALWNLLTGGLAFISSGGDKGKLTEAQNKIQMSLVGLVIIAASFLIIAIVSKVLFGDFGAILAPKLKSI</sequence>
<organism evidence="2 3">
    <name type="scientific">Candidatus Collierbacteria bacterium GW2011_GWB2_44_22</name>
    <dbReference type="NCBI Taxonomy" id="1618387"/>
    <lineage>
        <taxon>Bacteria</taxon>
        <taxon>Candidatus Collieribacteriota</taxon>
    </lineage>
</organism>
<keyword evidence="1" id="KW-0812">Transmembrane</keyword>
<keyword evidence="1" id="KW-0472">Membrane</keyword>
<protein>
    <submittedName>
        <fullName evidence="2">Uncharacterized protein</fullName>
    </submittedName>
</protein>